<comment type="similarity">
    <text evidence="2 9">Belongs to the CN hydrolase family. Apolipoprotein N-acyltransferase subfamily.</text>
</comment>
<dbReference type="GO" id="GO:0005886">
    <property type="term" value="C:plasma membrane"/>
    <property type="evidence" value="ECO:0007669"/>
    <property type="project" value="UniProtKB-SubCell"/>
</dbReference>
<keyword evidence="7 9" id="KW-0472">Membrane</keyword>
<evidence type="ECO:0000313" key="12">
    <source>
        <dbReference type="EMBL" id="OLP50984.1"/>
    </source>
</evidence>
<dbReference type="InterPro" id="IPR036526">
    <property type="entry name" value="C-N_Hydrolase_sf"/>
</dbReference>
<dbReference type="Pfam" id="PF00795">
    <property type="entry name" value="CN_hydrolase"/>
    <property type="match status" value="1"/>
</dbReference>
<evidence type="ECO:0000256" key="3">
    <source>
        <dbReference type="ARBA" id="ARBA00022475"/>
    </source>
</evidence>
<evidence type="ECO:0000256" key="1">
    <source>
        <dbReference type="ARBA" id="ARBA00004651"/>
    </source>
</evidence>
<comment type="catalytic activity">
    <reaction evidence="9">
        <text>N-terminal S-1,2-diacyl-sn-glyceryl-L-cysteinyl-[lipoprotein] + a glycerophospholipid = N-acyl-S-1,2-diacyl-sn-glyceryl-L-cysteinyl-[lipoprotein] + a 2-acyl-sn-glycero-3-phospholipid + H(+)</text>
        <dbReference type="Rhea" id="RHEA:48228"/>
        <dbReference type="Rhea" id="RHEA-COMP:14681"/>
        <dbReference type="Rhea" id="RHEA-COMP:14684"/>
        <dbReference type="ChEBI" id="CHEBI:15378"/>
        <dbReference type="ChEBI" id="CHEBI:136912"/>
        <dbReference type="ChEBI" id="CHEBI:140656"/>
        <dbReference type="ChEBI" id="CHEBI:140657"/>
        <dbReference type="ChEBI" id="CHEBI:140660"/>
        <dbReference type="EC" id="2.3.1.269"/>
    </reaction>
</comment>
<keyword evidence="8 9" id="KW-0012">Acyltransferase</keyword>
<name>A0A1Q9A8Q2_9HYPH</name>
<feature type="transmembrane region" description="Helical" evidence="9">
    <location>
        <begin position="71"/>
        <end position="89"/>
    </location>
</feature>
<dbReference type="GO" id="GO:0042158">
    <property type="term" value="P:lipoprotein biosynthetic process"/>
    <property type="evidence" value="ECO:0007669"/>
    <property type="project" value="UniProtKB-UniRule"/>
</dbReference>
<comment type="pathway">
    <text evidence="9">Protein modification; lipoprotein biosynthesis (N-acyl transfer).</text>
</comment>
<evidence type="ECO:0000256" key="2">
    <source>
        <dbReference type="ARBA" id="ARBA00010065"/>
    </source>
</evidence>
<feature type="transmembrane region" description="Helical" evidence="9">
    <location>
        <begin position="101"/>
        <end position="129"/>
    </location>
</feature>
<dbReference type="Proteomes" id="UP000544107">
    <property type="component" value="Unassembled WGS sequence"/>
</dbReference>
<evidence type="ECO:0000313" key="13">
    <source>
        <dbReference type="Proteomes" id="UP000185598"/>
    </source>
</evidence>
<dbReference type="Proteomes" id="UP000185598">
    <property type="component" value="Unassembled WGS sequence"/>
</dbReference>
<keyword evidence="6 9" id="KW-1133">Transmembrane helix</keyword>
<evidence type="ECO:0000256" key="4">
    <source>
        <dbReference type="ARBA" id="ARBA00022679"/>
    </source>
</evidence>
<evidence type="ECO:0000256" key="5">
    <source>
        <dbReference type="ARBA" id="ARBA00022692"/>
    </source>
</evidence>
<evidence type="ECO:0000313" key="14">
    <source>
        <dbReference type="Proteomes" id="UP000544107"/>
    </source>
</evidence>
<gene>
    <name evidence="9" type="primary">lnt</name>
    <name evidence="12" type="ORF">BJF91_07060</name>
    <name evidence="11" type="ORF">GGQ71_003763</name>
</gene>
<evidence type="ECO:0000259" key="10">
    <source>
        <dbReference type="PROSITE" id="PS50263"/>
    </source>
</evidence>
<dbReference type="CDD" id="cd07571">
    <property type="entry name" value="ALP_N-acyl_transferase"/>
    <property type="match status" value="1"/>
</dbReference>
<evidence type="ECO:0000256" key="6">
    <source>
        <dbReference type="ARBA" id="ARBA00022989"/>
    </source>
</evidence>
<dbReference type="STRING" id="887144.BJF91_07060"/>
<reference evidence="12 13" key="1">
    <citation type="submission" date="2016-09" db="EMBL/GenBank/DDBJ databases">
        <title>Rhizobium oryziradicis sp. nov., isolated from the root of rice.</title>
        <authorList>
            <person name="Zhao J."/>
            <person name="Zhang X."/>
        </authorList>
    </citation>
    <scope>NUCLEOTIDE SEQUENCE [LARGE SCALE GENOMIC DNA]</scope>
    <source>
        <strain evidence="12 13">14971</strain>
    </source>
</reference>
<feature type="transmembrane region" description="Helical" evidence="9">
    <location>
        <begin position="136"/>
        <end position="159"/>
    </location>
</feature>
<feature type="transmembrane region" description="Helical" evidence="9">
    <location>
        <begin position="204"/>
        <end position="224"/>
    </location>
</feature>
<dbReference type="SUPFAM" id="SSF56317">
    <property type="entry name" value="Carbon-nitrogen hydrolase"/>
    <property type="match status" value="1"/>
</dbReference>
<sequence length="528" mass="56441">MERLAARVMLLAGWRRALLAIGAGAVGALSLPPVGFFAALFASFTLLVWLLDGVSGNPDRAGSKGLRTAFWIGWLFGLGYFVAGLWWLGNALLVEADEFAWALPLAVLGLPSVLALFYGLACLAARLLWSEGVGRIAALAAMFGLTEWLRSFVATGFPWNAIGYGAMPIPLMMQSAAVLGLFGVSALAVFVFSAPALLGTRRGAGVGLGIAALLIACHLGYGAYRLAQPEPDGRKVTVRLVQPNIDQAAKMSDTDRVATFEKHLRLTALPLAPGEQPADIVVWPETTIPFILTENPDALRQIAGVLRPGQILLTGTVRSEEQGAGTAPRYYNSIYAIDSQGQIVAAADKVHLVPFGEYVPWEDILSKLGISNIVDMPGGFSEGASRHLMDIPGGLKLYPLICYEVIFPDEMVKGLAGADAIINVTNDAWFGNTPGPYQHFQQARLRAVETGLPIIRDANNGISATIDSRGRVFSGLRLNAEGVETATLTVGMPLGIDANRSKYNFWTVTALLLSMAVISRLGLIKRLN</sequence>
<keyword evidence="4 9" id="KW-0808">Transferase</keyword>
<accession>A0A1Q9A8Q2</accession>
<evidence type="ECO:0000256" key="8">
    <source>
        <dbReference type="ARBA" id="ARBA00023315"/>
    </source>
</evidence>
<dbReference type="HAMAP" id="MF_01148">
    <property type="entry name" value="Lnt"/>
    <property type="match status" value="1"/>
</dbReference>
<feature type="transmembrane region" description="Helical" evidence="9">
    <location>
        <begin position="503"/>
        <end position="523"/>
    </location>
</feature>
<proteinExistence type="inferred from homology"/>
<keyword evidence="5 9" id="KW-0812">Transmembrane</keyword>
<dbReference type="EMBL" id="JACIED010000005">
    <property type="protein sequence ID" value="MBB4009475.1"/>
    <property type="molecule type" value="Genomic_DNA"/>
</dbReference>
<keyword evidence="13" id="KW-1185">Reference proteome</keyword>
<dbReference type="InterPro" id="IPR004563">
    <property type="entry name" value="Apolipo_AcylTrfase"/>
</dbReference>
<evidence type="ECO:0000256" key="7">
    <source>
        <dbReference type="ARBA" id="ARBA00023136"/>
    </source>
</evidence>
<reference evidence="11 14" key="2">
    <citation type="submission" date="2020-08" db="EMBL/GenBank/DDBJ databases">
        <title>Genomic Encyclopedia of Type Strains, Phase IV (KMG-IV): sequencing the most valuable type-strain genomes for metagenomic binning, comparative biology and taxonomic classification.</title>
        <authorList>
            <person name="Goeker M."/>
        </authorList>
    </citation>
    <scope>NUCLEOTIDE SEQUENCE [LARGE SCALE GENOMIC DNA]</scope>
    <source>
        <strain evidence="11 14">DSM 100021</strain>
    </source>
</reference>
<dbReference type="RefSeq" id="WP_075613686.1">
    <property type="nucleotide sequence ID" value="NZ_JACIED010000005.1"/>
</dbReference>
<feature type="transmembrane region" description="Helical" evidence="9">
    <location>
        <begin position="29"/>
        <end position="51"/>
    </location>
</feature>
<dbReference type="EMBL" id="MKIN01000020">
    <property type="protein sequence ID" value="OLP50984.1"/>
    <property type="molecule type" value="Genomic_DNA"/>
</dbReference>
<dbReference type="AlphaFoldDB" id="A0A1Q9A8Q2"/>
<comment type="subcellular location">
    <subcellularLocation>
        <location evidence="1 9">Cell membrane</location>
        <topology evidence="1 9">Multi-pass membrane protein</topology>
    </subcellularLocation>
</comment>
<keyword evidence="12" id="KW-0449">Lipoprotein</keyword>
<dbReference type="NCBIfam" id="TIGR00546">
    <property type="entry name" value="lnt"/>
    <property type="match status" value="1"/>
</dbReference>
<protein>
    <recommendedName>
        <fullName evidence="9">Apolipoprotein N-acyltransferase</fullName>
        <shortName evidence="9">ALP N-acyltransferase</shortName>
        <ecNumber evidence="9">2.3.1.269</ecNumber>
    </recommendedName>
</protein>
<dbReference type="PANTHER" id="PTHR38686">
    <property type="entry name" value="APOLIPOPROTEIN N-ACYLTRANSFERASE"/>
    <property type="match status" value="1"/>
</dbReference>
<evidence type="ECO:0000256" key="9">
    <source>
        <dbReference type="HAMAP-Rule" id="MF_01148"/>
    </source>
</evidence>
<dbReference type="Pfam" id="PF20154">
    <property type="entry name" value="LNT_N"/>
    <property type="match status" value="1"/>
</dbReference>
<dbReference type="PROSITE" id="PS50263">
    <property type="entry name" value="CN_HYDROLASE"/>
    <property type="match status" value="1"/>
</dbReference>
<organism evidence="12 13">
    <name type="scientific">Allorhizobium taibaishanense</name>
    <dbReference type="NCBI Taxonomy" id="887144"/>
    <lineage>
        <taxon>Bacteria</taxon>
        <taxon>Pseudomonadati</taxon>
        <taxon>Pseudomonadota</taxon>
        <taxon>Alphaproteobacteria</taxon>
        <taxon>Hyphomicrobiales</taxon>
        <taxon>Rhizobiaceae</taxon>
        <taxon>Rhizobium/Agrobacterium group</taxon>
        <taxon>Allorhizobium</taxon>
    </lineage>
</organism>
<feature type="domain" description="CN hydrolase" evidence="10">
    <location>
        <begin position="241"/>
        <end position="490"/>
    </location>
</feature>
<dbReference type="Gene3D" id="3.60.110.10">
    <property type="entry name" value="Carbon-nitrogen hydrolase"/>
    <property type="match status" value="1"/>
</dbReference>
<comment type="function">
    <text evidence="9">Catalyzes the phospholipid dependent N-acylation of the N-terminal cysteine of apolipoprotein, the last step in lipoprotein maturation.</text>
</comment>
<dbReference type="InterPro" id="IPR003010">
    <property type="entry name" value="C-N_Hydrolase"/>
</dbReference>
<keyword evidence="3 9" id="KW-1003">Cell membrane</keyword>
<dbReference type="EC" id="2.3.1.269" evidence="9"/>
<dbReference type="GO" id="GO:0016410">
    <property type="term" value="F:N-acyltransferase activity"/>
    <property type="evidence" value="ECO:0007669"/>
    <property type="project" value="UniProtKB-UniRule"/>
</dbReference>
<feature type="transmembrane region" description="Helical" evidence="9">
    <location>
        <begin position="171"/>
        <end position="192"/>
    </location>
</feature>
<dbReference type="InterPro" id="IPR045378">
    <property type="entry name" value="LNT_N"/>
</dbReference>
<dbReference type="OrthoDB" id="9804277at2"/>
<dbReference type="UniPathway" id="UPA00666"/>
<comment type="caution">
    <text evidence="12">The sequence shown here is derived from an EMBL/GenBank/DDBJ whole genome shotgun (WGS) entry which is preliminary data.</text>
</comment>
<evidence type="ECO:0000313" key="11">
    <source>
        <dbReference type="EMBL" id="MBB4009475.1"/>
    </source>
</evidence>
<dbReference type="PANTHER" id="PTHR38686:SF1">
    <property type="entry name" value="APOLIPOPROTEIN N-ACYLTRANSFERASE"/>
    <property type="match status" value="1"/>
</dbReference>